<dbReference type="HAMAP" id="MF_02087">
    <property type="entry name" value="PLP_homeostasis"/>
    <property type="match status" value="1"/>
</dbReference>
<dbReference type="Gene3D" id="3.20.20.10">
    <property type="entry name" value="Alanine racemase"/>
    <property type="match status" value="1"/>
</dbReference>
<dbReference type="EMBL" id="CP022315">
    <property type="protein sequence ID" value="ASK63573.1"/>
    <property type="molecule type" value="Genomic_DNA"/>
</dbReference>
<dbReference type="PROSITE" id="PS01211">
    <property type="entry name" value="UPF0001"/>
    <property type="match status" value="1"/>
</dbReference>
<evidence type="ECO:0000313" key="6">
    <source>
        <dbReference type="EMBL" id="ASK63573.1"/>
    </source>
</evidence>
<evidence type="ECO:0000259" key="5">
    <source>
        <dbReference type="Pfam" id="PF01168"/>
    </source>
</evidence>
<name>A0A220U763_9BACI</name>
<dbReference type="FunFam" id="3.20.20.10:FF:000011">
    <property type="entry name" value="Pyridoxal phosphate homeostasis protein"/>
    <property type="match status" value="1"/>
</dbReference>
<dbReference type="CDD" id="cd00635">
    <property type="entry name" value="PLPDE_III_YBL036c_like"/>
    <property type="match status" value="1"/>
</dbReference>
<dbReference type="Proteomes" id="UP000198312">
    <property type="component" value="Chromosome"/>
</dbReference>
<organism evidence="6 7">
    <name type="scientific">Virgibacillus phasianinus</name>
    <dbReference type="NCBI Taxonomy" id="2017483"/>
    <lineage>
        <taxon>Bacteria</taxon>
        <taxon>Bacillati</taxon>
        <taxon>Bacillota</taxon>
        <taxon>Bacilli</taxon>
        <taxon>Bacillales</taxon>
        <taxon>Bacillaceae</taxon>
        <taxon>Virgibacillus</taxon>
    </lineage>
</organism>
<dbReference type="InterPro" id="IPR001608">
    <property type="entry name" value="Ala_racemase_N"/>
</dbReference>
<gene>
    <name evidence="6" type="ORF">CFK37_16115</name>
</gene>
<dbReference type="InterPro" id="IPR011078">
    <property type="entry name" value="PyrdxlP_homeostasis"/>
</dbReference>
<proteinExistence type="inferred from homology"/>
<keyword evidence="1 2" id="KW-0663">Pyridoxal phosphate</keyword>
<dbReference type="InterPro" id="IPR029066">
    <property type="entry name" value="PLP-binding_barrel"/>
</dbReference>
<feature type="domain" description="Alanine racemase N-terminal" evidence="5">
    <location>
        <begin position="31"/>
        <end position="224"/>
    </location>
</feature>
<keyword evidence="7" id="KW-1185">Reference proteome</keyword>
<dbReference type="PANTHER" id="PTHR10146">
    <property type="entry name" value="PROLINE SYNTHETASE CO-TRANSCRIBED BACTERIAL HOMOLOG PROTEIN"/>
    <property type="match status" value="1"/>
</dbReference>
<dbReference type="NCBIfam" id="TIGR00044">
    <property type="entry name" value="YggS family pyridoxal phosphate-dependent enzyme"/>
    <property type="match status" value="1"/>
</dbReference>
<evidence type="ECO:0000256" key="2">
    <source>
        <dbReference type="HAMAP-Rule" id="MF_02087"/>
    </source>
</evidence>
<dbReference type="OrthoDB" id="9804072at2"/>
<comment type="similarity">
    <text evidence="2 4">Belongs to the pyridoxal phosphate-binding protein YggS/PROSC family.</text>
</comment>
<comment type="function">
    <text evidence="2">Pyridoxal 5'-phosphate (PLP)-binding protein, which is involved in PLP homeostasis.</text>
</comment>
<dbReference type="SUPFAM" id="SSF51419">
    <property type="entry name" value="PLP-binding barrel"/>
    <property type="match status" value="1"/>
</dbReference>
<dbReference type="PIRSF" id="PIRSF004848">
    <property type="entry name" value="YBL036c_PLPDEIII"/>
    <property type="match status" value="1"/>
</dbReference>
<dbReference type="AlphaFoldDB" id="A0A220U763"/>
<dbReference type="KEGG" id="vil:CFK37_16115"/>
<feature type="modified residue" description="N6-(pyridoxal phosphate)lysine" evidence="2 3">
    <location>
        <position position="36"/>
    </location>
</feature>
<evidence type="ECO:0000313" key="7">
    <source>
        <dbReference type="Proteomes" id="UP000198312"/>
    </source>
</evidence>
<evidence type="ECO:0000256" key="1">
    <source>
        <dbReference type="ARBA" id="ARBA00022898"/>
    </source>
</evidence>
<dbReference type="Pfam" id="PF01168">
    <property type="entry name" value="Ala_racemase_N"/>
    <property type="match status" value="1"/>
</dbReference>
<sequence length="229" mass="25955">MVQVADNLTNIQTTIQTACDKCKRNTSEITIIGVTKYVTIERTEEALQAGIQNLGENRLEGFYEKYEHFRERAKWHFIGTLQSRKVKDVIDKVDFIHSLDRTSLAKEINKRSEKPVNCFIQVNVSGEESKHGIELSEVESFISTLSVYPNIHVVGLMTMAPHTDDQELLRQTFRLLRETRDRISSKQLSSAPCTYLSMGMSNDYQIAVEEGATHIRIGSNLVGSKTSEV</sequence>
<accession>A0A220U763</accession>
<protein>
    <recommendedName>
        <fullName evidence="2">Pyridoxal phosphate homeostasis protein</fullName>
        <shortName evidence="2">PLP homeostasis protein</shortName>
    </recommendedName>
</protein>
<dbReference type="PANTHER" id="PTHR10146:SF14">
    <property type="entry name" value="PYRIDOXAL PHOSPHATE HOMEOSTASIS PROTEIN"/>
    <property type="match status" value="1"/>
</dbReference>
<evidence type="ECO:0000256" key="4">
    <source>
        <dbReference type="RuleBase" id="RU004514"/>
    </source>
</evidence>
<evidence type="ECO:0000256" key="3">
    <source>
        <dbReference type="PIRSR" id="PIRSR004848-1"/>
    </source>
</evidence>
<comment type="cofactor">
    <cofactor evidence="3">
        <name>pyridoxal 5'-phosphate</name>
        <dbReference type="ChEBI" id="CHEBI:597326"/>
    </cofactor>
</comment>
<dbReference type="GO" id="GO:0030170">
    <property type="term" value="F:pyridoxal phosphate binding"/>
    <property type="evidence" value="ECO:0007669"/>
    <property type="project" value="UniProtKB-UniRule"/>
</dbReference>
<reference evidence="6 7" key="1">
    <citation type="submission" date="2017-07" db="EMBL/GenBank/DDBJ databases">
        <title>Virgibacillus sp. LM2416.</title>
        <authorList>
            <person name="Tak E.J."/>
            <person name="Bae J.-W."/>
        </authorList>
    </citation>
    <scope>NUCLEOTIDE SEQUENCE [LARGE SCALE GENOMIC DNA]</scope>
    <source>
        <strain evidence="6 7">LM2416</strain>
    </source>
</reference>